<name>A0ABY0IF55_9BACT</name>
<dbReference type="PANTHER" id="PTHR30269:SF0">
    <property type="entry name" value="MEMBRANE TRANSPORTER PROTEIN YFCA-RELATED"/>
    <property type="match status" value="1"/>
</dbReference>
<evidence type="ECO:0000313" key="9">
    <source>
        <dbReference type="EMBL" id="RZF21225.1"/>
    </source>
</evidence>
<organism evidence="9 10">
    <name type="scientific">Halobacteriovorax vibrionivorans</name>
    <dbReference type="NCBI Taxonomy" id="2152716"/>
    <lineage>
        <taxon>Bacteria</taxon>
        <taxon>Pseudomonadati</taxon>
        <taxon>Bdellovibrionota</taxon>
        <taxon>Bacteriovoracia</taxon>
        <taxon>Bacteriovoracales</taxon>
        <taxon>Halobacteriovoraceae</taxon>
        <taxon>Halobacteriovorax</taxon>
    </lineage>
</organism>
<comment type="similarity">
    <text evidence="2 8">Belongs to the 4-toluene sulfonate uptake permease (TSUP) (TC 2.A.102) family.</text>
</comment>
<comment type="caution">
    <text evidence="9">The sequence shown here is derived from an EMBL/GenBank/DDBJ whole genome shotgun (WGS) entry which is preliminary data.</text>
</comment>
<dbReference type="RefSeq" id="WP_114706292.1">
    <property type="nucleotide sequence ID" value="NZ_QDKL01000002.1"/>
</dbReference>
<keyword evidence="7 8" id="KW-0472">Membrane</keyword>
<dbReference type="Pfam" id="PF01925">
    <property type="entry name" value="TauE"/>
    <property type="match status" value="1"/>
</dbReference>
<dbReference type="InterPro" id="IPR052017">
    <property type="entry name" value="TSUP"/>
</dbReference>
<evidence type="ECO:0000256" key="1">
    <source>
        <dbReference type="ARBA" id="ARBA00004651"/>
    </source>
</evidence>
<proteinExistence type="inferred from homology"/>
<protein>
    <recommendedName>
        <fullName evidence="8">Probable membrane transporter protein</fullName>
    </recommendedName>
</protein>
<evidence type="ECO:0000256" key="3">
    <source>
        <dbReference type="ARBA" id="ARBA00022448"/>
    </source>
</evidence>
<evidence type="ECO:0000256" key="7">
    <source>
        <dbReference type="ARBA" id="ARBA00023136"/>
    </source>
</evidence>
<accession>A0ABY0IF55</accession>
<dbReference type="InterPro" id="IPR002781">
    <property type="entry name" value="TM_pro_TauE-like"/>
</dbReference>
<keyword evidence="4 8" id="KW-1003">Cell membrane</keyword>
<dbReference type="EMBL" id="QDKL01000002">
    <property type="protein sequence ID" value="RZF21225.1"/>
    <property type="molecule type" value="Genomic_DNA"/>
</dbReference>
<evidence type="ECO:0000256" key="8">
    <source>
        <dbReference type="RuleBase" id="RU363041"/>
    </source>
</evidence>
<keyword evidence="5 8" id="KW-0812">Transmembrane</keyword>
<evidence type="ECO:0000256" key="6">
    <source>
        <dbReference type="ARBA" id="ARBA00022989"/>
    </source>
</evidence>
<sequence>MEDISLIQGIGIFIFILFAGFIDSMAGGGGLITIPTYLAAGVPAPFILGTNKCVSCCSKSLSIFRYIKNKKIDFKFILPPTIAAFIASLIGARLSSILDSKHMVYILILVIPFIFIMKYLKGRRGLVDPSKLEKTQVIIRSSIIGLMIGGYDGFFGPGTGTFLIISMMFFLHFDILKASPHAAFINYTSNVAAFITFLIKGVIMWKVVAIALPAGLIGNYLGSNQVLKENRTTVTTAFNVVLVGLLVKSIYDISMM</sequence>
<feature type="transmembrane region" description="Helical" evidence="8">
    <location>
        <begin position="102"/>
        <end position="120"/>
    </location>
</feature>
<feature type="transmembrane region" description="Helical" evidence="8">
    <location>
        <begin position="76"/>
        <end position="96"/>
    </location>
</feature>
<evidence type="ECO:0000256" key="5">
    <source>
        <dbReference type="ARBA" id="ARBA00022692"/>
    </source>
</evidence>
<reference evidence="10" key="1">
    <citation type="journal article" date="2019" name="Int. J. Syst. Evol. Microbiol.">
        <title>Halobacteriovorax valvorus sp. nov., a novel prokaryotic predator isolated from coastal seawater of China.</title>
        <authorList>
            <person name="Chen M.-X."/>
        </authorList>
    </citation>
    <scope>NUCLEOTIDE SEQUENCE [LARGE SCALE GENOMIC DNA]</scope>
    <source>
        <strain evidence="10">BL9</strain>
    </source>
</reference>
<feature type="transmembrane region" description="Helical" evidence="8">
    <location>
        <begin position="6"/>
        <end position="22"/>
    </location>
</feature>
<keyword evidence="10" id="KW-1185">Reference proteome</keyword>
<keyword evidence="3" id="KW-0813">Transport</keyword>
<evidence type="ECO:0000313" key="10">
    <source>
        <dbReference type="Proteomes" id="UP000443582"/>
    </source>
</evidence>
<evidence type="ECO:0000256" key="4">
    <source>
        <dbReference type="ARBA" id="ARBA00022475"/>
    </source>
</evidence>
<feature type="transmembrane region" description="Helical" evidence="8">
    <location>
        <begin position="141"/>
        <end position="171"/>
    </location>
</feature>
<comment type="subcellular location">
    <subcellularLocation>
        <location evidence="1 8">Cell membrane</location>
        <topology evidence="1 8">Multi-pass membrane protein</topology>
    </subcellularLocation>
</comment>
<feature type="transmembrane region" description="Helical" evidence="8">
    <location>
        <begin position="233"/>
        <end position="251"/>
    </location>
</feature>
<evidence type="ECO:0000256" key="2">
    <source>
        <dbReference type="ARBA" id="ARBA00009142"/>
    </source>
</evidence>
<keyword evidence="6 8" id="KW-1133">Transmembrane helix</keyword>
<gene>
    <name evidence="9" type="ORF">DAY19_05960</name>
</gene>
<dbReference type="PANTHER" id="PTHR30269">
    <property type="entry name" value="TRANSMEMBRANE PROTEIN YFCA"/>
    <property type="match status" value="1"/>
</dbReference>
<feature type="transmembrane region" description="Helical" evidence="8">
    <location>
        <begin position="191"/>
        <end position="221"/>
    </location>
</feature>
<dbReference type="Proteomes" id="UP000443582">
    <property type="component" value="Unassembled WGS sequence"/>
</dbReference>